<keyword evidence="1" id="KW-0812">Transmembrane</keyword>
<protein>
    <submittedName>
        <fullName evidence="2">Uncharacterized protein</fullName>
    </submittedName>
</protein>
<feature type="transmembrane region" description="Helical" evidence="1">
    <location>
        <begin position="59"/>
        <end position="82"/>
    </location>
</feature>
<dbReference type="Proteomes" id="UP000003107">
    <property type="component" value="Unassembled WGS sequence"/>
</dbReference>
<name>C6RDR2_9BACT</name>
<sequence>MDLSAKFDRDCPNLRASTLLRQIYVCLCRRFGTVNLRLVSGCRLTPFYLGNLTAFVNGALFAAGLCVLPGVIFTILPSLFVFI</sequence>
<keyword evidence="3" id="KW-1185">Reference proteome</keyword>
<keyword evidence="1" id="KW-1133">Transmembrane helix</keyword>
<accession>C6RDR2</accession>
<dbReference type="EMBL" id="ACVQ01000008">
    <property type="protein sequence ID" value="EET80459.1"/>
    <property type="molecule type" value="Genomic_DNA"/>
</dbReference>
<organism evidence="2 3">
    <name type="scientific">Campylobacter showae RM3277</name>
    <dbReference type="NCBI Taxonomy" id="553219"/>
    <lineage>
        <taxon>Bacteria</taxon>
        <taxon>Pseudomonadati</taxon>
        <taxon>Campylobacterota</taxon>
        <taxon>Epsilonproteobacteria</taxon>
        <taxon>Campylobacterales</taxon>
        <taxon>Campylobacteraceae</taxon>
        <taxon>Campylobacter</taxon>
    </lineage>
</organism>
<evidence type="ECO:0000256" key="1">
    <source>
        <dbReference type="SAM" id="Phobius"/>
    </source>
</evidence>
<keyword evidence="1" id="KW-0472">Membrane</keyword>
<reference evidence="2 3" key="1">
    <citation type="submission" date="2009-07" db="EMBL/GenBank/DDBJ databases">
        <authorList>
            <person name="Madupu R."/>
            <person name="Sebastian Y."/>
            <person name="Durkin A.S."/>
            <person name="Torralba M."/>
            <person name="Methe B."/>
            <person name="Sutton G.G."/>
            <person name="Strausberg R.L."/>
            <person name="Nelson K.E."/>
        </authorList>
    </citation>
    <scope>NUCLEOTIDE SEQUENCE [LARGE SCALE GENOMIC DNA]</scope>
    <source>
        <strain evidence="2 3">RM3277</strain>
    </source>
</reference>
<proteinExistence type="predicted"/>
<evidence type="ECO:0000313" key="3">
    <source>
        <dbReference type="Proteomes" id="UP000003107"/>
    </source>
</evidence>
<dbReference type="AlphaFoldDB" id="C6RDR2"/>
<gene>
    <name evidence="2" type="ORF">CAMSH0001_1219</name>
</gene>
<evidence type="ECO:0000313" key="2">
    <source>
        <dbReference type="EMBL" id="EET80459.1"/>
    </source>
</evidence>
<comment type="caution">
    <text evidence="2">The sequence shown here is derived from an EMBL/GenBank/DDBJ whole genome shotgun (WGS) entry which is preliminary data.</text>
</comment>